<gene>
    <name evidence="2" type="ORF">E3N88_07447</name>
</gene>
<evidence type="ECO:0000313" key="2">
    <source>
        <dbReference type="EMBL" id="KAD6796551.1"/>
    </source>
</evidence>
<sequence>MAALSSVFCNVYQHCTFMARMTGQRVQPILAGGLAWICLFEFVPELEMQSVYSETENEEGPSPEKKIKTKNGTPSKKTKVVNQEKEHSKDEKVEQISRKKKKTNYGTPDKKKEGRAAQKNDQSNKEEASCKDKKKTKNVAAEETDEEVERYPIIFNRCSPKQLIRALKKLSRKQKDKLREVGFEGILNLQVDGIPQRLGYFVAHNFDETRMEIKAPCGNIKVDASSLSKLLGFANSGCSLLHVEPNKPLNPRILKWRLNYKNEYIAPIEIVKNIICNGEDDSFDFVLNFLVLFITTMVECHSHGKCKLDILELLTHDTNLKNINWCTYILSRIKVCKSGWAGTSTSAFRGALTILTLLYVDSVTLASMNVDHQIPAITFWDFERLKERENIEIHSGSFGKGKYVGMSAVGCNVKKKSVVVAGQKSMENLSMEVHS</sequence>
<feature type="compositionally biased region" description="Basic and acidic residues" evidence="1">
    <location>
        <begin position="108"/>
        <end position="131"/>
    </location>
</feature>
<dbReference type="Proteomes" id="UP000326396">
    <property type="component" value="Linkage Group LG11"/>
</dbReference>
<protein>
    <submittedName>
        <fullName evidence="2">Uncharacterized protein</fullName>
    </submittedName>
</protein>
<dbReference type="OrthoDB" id="657523at2759"/>
<dbReference type="PANTHER" id="PTHR34835:SF90">
    <property type="entry name" value="AMINOTRANSFERASE-LIKE PLANT MOBILE DOMAIN-CONTAINING PROTEIN"/>
    <property type="match status" value="1"/>
</dbReference>
<evidence type="ECO:0000313" key="3">
    <source>
        <dbReference type="Proteomes" id="UP000326396"/>
    </source>
</evidence>
<dbReference type="AlphaFoldDB" id="A0A5N6PS94"/>
<comment type="caution">
    <text evidence="2">The sequence shown here is derived from an EMBL/GenBank/DDBJ whole genome shotgun (WGS) entry which is preliminary data.</text>
</comment>
<dbReference type="EMBL" id="SZYD01000003">
    <property type="protein sequence ID" value="KAD6796551.1"/>
    <property type="molecule type" value="Genomic_DNA"/>
</dbReference>
<accession>A0A5N6PS94</accession>
<feature type="compositionally biased region" description="Basic and acidic residues" evidence="1">
    <location>
        <begin position="82"/>
        <end position="97"/>
    </location>
</feature>
<proteinExistence type="predicted"/>
<dbReference type="PANTHER" id="PTHR34835">
    <property type="entry name" value="OS07G0283600 PROTEIN-RELATED"/>
    <property type="match status" value="1"/>
</dbReference>
<evidence type="ECO:0000256" key="1">
    <source>
        <dbReference type="SAM" id="MobiDB-lite"/>
    </source>
</evidence>
<name>A0A5N6PS94_9ASTR</name>
<organism evidence="2 3">
    <name type="scientific">Mikania micrantha</name>
    <name type="common">bitter vine</name>
    <dbReference type="NCBI Taxonomy" id="192012"/>
    <lineage>
        <taxon>Eukaryota</taxon>
        <taxon>Viridiplantae</taxon>
        <taxon>Streptophyta</taxon>
        <taxon>Embryophyta</taxon>
        <taxon>Tracheophyta</taxon>
        <taxon>Spermatophyta</taxon>
        <taxon>Magnoliopsida</taxon>
        <taxon>eudicotyledons</taxon>
        <taxon>Gunneridae</taxon>
        <taxon>Pentapetalae</taxon>
        <taxon>asterids</taxon>
        <taxon>campanulids</taxon>
        <taxon>Asterales</taxon>
        <taxon>Asteraceae</taxon>
        <taxon>Asteroideae</taxon>
        <taxon>Heliantheae alliance</taxon>
        <taxon>Eupatorieae</taxon>
        <taxon>Mikania</taxon>
    </lineage>
</organism>
<reference evidence="2 3" key="1">
    <citation type="submission" date="2019-05" db="EMBL/GenBank/DDBJ databases">
        <title>Mikania micrantha, genome provides insights into the molecular mechanism of rapid growth.</title>
        <authorList>
            <person name="Liu B."/>
        </authorList>
    </citation>
    <scope>NUCLEOTIDE SEQUENCE [LARGE SCALE GENOMIC DNA]</scope>
    <source>
        <strain evidence="2">NLD-2019</strain>
        <tissue evidence="2">Leaf</tissue>
    </source>
</reference>
<feature type="region of interest" description="Disordered" evidence="1">
    <location>
        <begin position="53"/>
        <end position="143"/>
    </location>
</feature>
<keyword evidence="3" id="KW-1185">Reference proteome</keyword>